<organism evidence="1 2">
    <name type="scientific">Chitinilyticum piscinae</name>
    <dbReference type="NCBI Taxonomy" id="2866724"/>
    <lineage>
        <taxon>Bacteria</taxon>
        <taxon>Pseudomonadati</taxon>
        <taxon>Pseudomonadota</taxon>
        <taxon>Betaproteobacteria</taxon>
        <taxon>Neisseriales</taxon>
        <taxon>Chitinibacteraceae</taxon>
        <taxon>Chitinilyticum</taxon>
    </lineage>
</organism>
<evidence type="ECO:0000313" key="2">
    <source>
        <dbReference type="Proteomes" id="UP000604481"/>
    </source>
</evidence>
<evidence type="ECO:0000313" key="1">
    <source>
        <dbReference type="EMBL" id="MBE9610863.1"/>
    </source>
</evidence>
<reference evidence="1 2" key="1">
    <citation type="submission" date="2020-10" db="EMBL/GenBank/DDBJ databases">
        <title>The genome sequence of Chitinilyticum litopenaei 4Y14.</title>
        <authorList>
            <person name="Liu Y."/>
        </authorList>
    </citation>
    <scope>NUCLEOTIDE SEQUENCE [LARGE SCALE GENOMIC DNA]</scope>
    <source>
        <strain evidence="1 2">4Y14</strain>
    </source>
</reference>
<dbReference type="EMBL" id="JADFUA010000014">
    <property type="protein sequence ID" value="MBE9610863.1"/>
    <property type="molecule type" value="Genomic_DNA"/>
</dbReference>
<sequence length="353" mass="40712">MWIQVMTLWSLPQQSVELKQGYDSLKTLRVVIRPNHLNKLIYDACELAHRMYELMLLTRPGDLLSYLCVEVDECSDWVRQRVTTYIEQAIQRSNLANDKSVLLPLQVFDGFFCWAGDDTPPEDDAWLSYRESEQFSLLLKQWFAEIQAAQTMLAKGDDLQRHCFYQFKQGTHRLNLLDRKRAIAVVRDASAEPNPDSAYFRKICELLDRKDIRSVTTYSGSYAIFRLLCNKQRQEAYRTGLSPGLAFPINTTESFNLGIRCSAWGAQISFYSEGMGRGDLHIASPCHVSINDTPKNLDYLFKLARYVVCSQSLGTLEGYSVEEGDGWWCYHLIDDARAIAQDEWLVRLNQERV</sequence>
<dbReference type="RefSeq" id="WP_194117408.1">
    <property type="nucleotide sequence ID" value="NZ_JADFUA010000014.1"/>
</dbReference>
<name>A0A8J7FKE6_9NEIS</name>
<accession>A0A8J7FKE6</accession>
<protein>
    <submittedName>
        <fullName evidence="1">Uncharacterized protein</fullName>
    </submittedName>
</protein>
<comment type="caution">
    <text evidence="1">The sequence shown here is derived from an EMBL/GenBank/DDBJ whole genome shotgun (WGS) entry which is preliminary data.</text>
</comment>
<dbReference type="Proteomes" id="UP000604481">
    <property type="component" value="Unassembled WGS sequence"/>
</dbReference>
<proteinExistence type="predicted"/>
<keyword evidence="2" id="KW-1185">Reference proteome</keyword>
<dbReference type="AlphaFoldDB" id="A0A8J7FKE6"/>
<gene>
    <name evidence="1" type="ORF">INR99_16105</name>
</gene>